<name>A0AAP6ECK4_9ACTN</name>
<reference evidence="2 4" key="1">
    <citation type="journal article" date="2023" name="Microb. Genom.">
        <title>Mesoterricola silvestris gen. nov., sp. nov., Mesoterricola sediminis sp. nov., Geothrix oryzae sp. nov., Geothrix edaphica sp. nov., Geothrix rubra sp. nov., and Geothrix limicola sp. nov., six novel members of Acidobacteriota isolated from soils.</title>
        <authorList>
            <person name="Weisberg A.J."/>
            <person name="Pearce E."/>
            <person name="Kramer C.G."/>
            <person name="Chang J.H."/>
            <person name="Clarke C.R."/>
        </authorList>
    </citation>
    <scope>NUCLEOTIDE SEQUENCE</scope>
    <source>
        <strain evidence="3 4">NB05-1H</strain>
        <strain evidence="2">NRRL_B-16521</strain>
    </source>
</reference>
<evidence type="ECO:0000313" key="2">
    <source>
        <dbReference type="EMBL" id="MDX2958293.1"/>
    </source>
</evidence>
<dbReference type="GeneID" id="69808333"/>
<proteinExistence type="predicted"/>
<dbReference type="RefSeq" id="WP_010353757.1">
    <property type="nucleotide sequence ID" value="NZ_BCMK01000009.1"/>
</dbReference>
<dbReference type="GO" id="GO:0004497">
    <property type="term" value="F:monooxygenase activity"/>
    <property type="evidence" value="ECO:0007669"/>
    <property type="project" value="UniProtKB-KW"/>
</dbReference>
<dbReference type="EMBL" id="JARAWC010000001">
    <property type="protein sequence ID" value="MDX2958293.1"/>
    <property type="molecule type" value="Genomic_DNA"/>
</dbReference>
<evidence type="ECO:0000313" key="4">
    <source>
        <dbReference type="Proteomes" id="UP001272987"/>
    </source>
</evidence>
<evidence type="ECO:0000259" key="1">
    <source>
        <dbReference type="PROSITE" id="PS51725"/>
    </source>
</evidence>
<keyword evidence="2" id="KW-0503">Monooxygenase</keyword>
<dbReference type="InterPro" id="IPR007138">
    <property type="entry name" value="ABM_dom"/>
</dbReference>
<dbReference type="Proteomes" id="UP001282288">
    <property type="component" value="Unassembled WGS sequence"/>
</dbReference>
<dbReference type="SUPFAM" id="SSF54909">
    <property type="entry name" value="Dimeric alpha+beta barrel"/>
    <property type="match status" value="1"/>
</dbReference>
<feature type="domain" description="ABM" evidence="1">
    <location>
        <begin position="5"/>
        <end position="96"/>
    </location>
</feature>
<evidence type="ECO:0000313" key="5">
    <source>
        <dbReference type="Proteomes" id="UP001282288"/>
    </source>
</evidence>
<keyword evidence="4" id="KW-1185">Reference proteome</keyword>
<protein>
    <submittedName>
        <fullName evidence="2">Antibiotic biosynthesis monooxygenase</fullName>
    </submittedName>
</protein>
<keyword evidence="2" id="KW-0560">Oxidoreductase</keyword>
<gene>
    <name evidence="2" type="ORF">PV399_00965</name>
    <name evidence="3" type="ORF">PV666_12275</name>
</gene>
<comment type="caution">
    <text evidence="2">The sequence shown here is derived from an EMBL/GenBank/DDBJ whole genome shotgun (WGS) entry which is preliminary data.</text>
</comment>
<dbReference type="PROSITE" id="PS51725">
    <property type="entry name" value="ABM"/>
    <property type="match status" value="1"/>
</dbReference>
<dbReference type="Proteomes" id="UP001272987">
    <property type="component" value="Unassembled WGS sequence"/>
</dbReference>
<accession>A0AAP6ECK4</accession>
<organism evidence="2 5">
    <name type="scientific">Streptomyces acidiscabies</name>
    <dbReference type="NCBI Taxonomy" id="42234"/>
    <lineage>
        <taxon>Bacteria</taxon>
        <taxon>Bacillati</taxon>
        <taxon>Actinomycetota</taxon>
        <taxon>Actinomycetes</taxon>
        <taxon>Kitasatosporales</taxon>
        <taxon>Streptomycetaceae</taxon>
        <taxon>Streptomyces</taxon>
    </lineage>
</organism>
<dbReference type="EMBL" id="JARAWP010000006">
    <property type="protein sequence ID" value="MDX3018660.1"/>
    <property type="molecule type" value="Genomic_DNA"/>
</dbReference>
<dbReference type="Gene3D" id="3.30.70.100">
    <property type="match status" value="1"/>
</dbReference>
<sequence length="104" mass="11544">MTAIFANTLTLKDPQDAGAAKDLEETITEAGAFMRRQPGFRCFRLVRSVKNPESYLIYAEWDDVEVLETAIAQPDVRTRAAHVRTLTQGAPKIYEVVSAADLTT</sequence>
<dbReference type="InterPro" id="IPR011008">
    <property type="entry name" value="Dimeric_a/b-barrel"/>
</dbReference>
<dbReference type="Pfam" id="PF03992">
    <property type="entry name" value="ABM"/>
    <property type="match status" value="1"/>
</dbReference>
<evidence type="ECO:0000313" key="3">
    <source>
        <dbReference type="EMBL" id="MDX3018660.1"/>
    </source>
</evidence>
<dbReference type="AlphaFoldDB" id="A0AAP6ECK4"/>